<feature type="region of interest" description="Disordered" evidence="1">
    <location>
        <begin position="126"/>
        <end position="157"/>
    </location>
</feature>
<dbReference type="InterPro" id="IPR025376">
    <property type="entry name" value="CD1107-like_dom"/>
</dbReference>
<keyword evidence="3" id="KW-0732">Signal</keyword>
<feature type="compositionally biased region" description="Acidic residues" evidence="1">
    <location>
        <begin position="140"/>
        <end position="152"/>
    </location>
</feature>
<evidence type="ECO:0000256" key="3">
    <source>
        <dbReference type="SAM" id="SignalP"/>
    </source>
</evidence>
<sequence length="221" mass="23246">MKKARLIAAALCAVLLLCGFTVPAYAYSDEGGTGGADLWEGLDPAETAPAPSPEPEQKPFTPSGTGTVVDNATDQEGKEFFTITTPDESVFYLVIDRQRGSENVYFLNAVTLADLAALAESAGEELPGTLVPAPTPAPDPDPDPEPSPEPEPEAGAKGSAAPLLLGLAVVLIGGGAGWYFKIYRPKHQKAPEPEEDYDVPDPYEDGDPWDEDGSGDGERSE</sequence>
<feature type="domain" description="Mobile element protein CD1107-like" evidence="4">
    <location>
        <begin position="59"/>
        <end position="124"/>
    </location>
</feature>
<feature type="compositionally biased region" description="Acidic residues" evidence="1">
    <location>
        <begin position="193"/>
        <end position="215"/>
    </location>
</feature>
<keyword evidence="2" id="KW-0472">Membrane</keyword>
<keyword evidence="6" id="KW-1185">Reference proteome</keyword>
<accession>A0ABR7NJX7</accession>
<feature type="chain" id="PRO_5046462097" evidence="3">
    <location>
        <begin position="27"/>
        <end position="221"/>
    </location>
</feature>
<gene>
    <name evidence="5" type="ORF">H8717_08895</name>
</gene>
<evidence type="ECO:0000256" key="1">
    <source>
        <dbReference type="SAM" id="MobiDB-lite"/>
    </source>
</evidence>
<evidence type="ECO:0000313" key="6">
    <source>
        <dbReference type="Proteomes" id="UP000658131"/>
    </source>
</evidence>
<feature type="signal peptide" evidence="3">
    <location>
        <begin position="1"/>
        <end position="26"/>
    </location>
</feature>
<feature type="region of interest" description="Disordered" evidence="1">
    <location>
        <begin position="187"/>
        <end position="221"/>
    </location>
</feature>
<dbReference type="RefSeq" id="WP_262400032.1">
    <property type="nucleotide sequence ID" value="NZ_JACRTB010000012.1"/>
</dbReference>
<dbReference type="Proteomes" id="UP000658131">
    <property type="component" value="Unassembled WGS sequence"/>
</dbReference>
<keyword evidence="2" id="KW-1133">Transmembrane helix</keyword>
<organism evidence="5 6">
    <name type="scientific">Yanshouia hominis</name>
    <dbReference type="NCBI Taxonomy" id="2763673"/>
    <lineage>
        <taxon>Bacteria</taxon>
        <taxon>Bacillati</taxon>
        <taxon>Bacillota</taxon>
        <taxon>Clostridia</taxon>
        <taxon>Eubacteriales</taxon>
        <taxon>Oscillospiraceae</taxon>
        <taxon>Yanshouia</taxon>
    </lineage>
</organism>
<evidence type="ECO:0000259" key="4">
    <source>
        <dbReference type="Pfam" id="PF14283"/>
    </source>
</evidence>
<keyword evidence="2" id="KW-0812">Transmembrane</keyword>
<feature type="transmembrane region" description="Helical" evidence="2">
    <location>
        <begin position="160"/>
        <end position="180"/>
    </location>
</feature>
<reference evidence="5 6" key="1">
    <citation type="submission" date="2020-08" db="EMBL/GenBank/DDBJ databases">
        <title>Genome public.</title>
        <authorList>
            <person name="Liu C."/>
            <person name="Sun Q."/>
        </authorList>
    </citation>
    <scope>NUCLEOTIDE SEQUENCE [LARGE SCALE GENOMIC DNA]</scope>
    <source>
        <strain evidence="5 6">BX1</strain>
    </source>
</reference>
<feature type="domain" description="Mobile element protein CD1107-like" evidence="4">
    <location>
        <begin position="137"/>
        <end position="188"/>
    </location>
</feature>
<proteinExistence type="predicted"/>
<dbReference type="EMBL" id="JACRTB010000012">
    <property type="protein sequence ID" value="MBC8576520.1"/>
    <property type="molecule type" value="Genomic_DNA"/>
</dbReference>
<name>A0ABR7NJX7_9FIRM</name>
<protein>
    <submittedName>
        <fullName evidence="5">DUF4366 domain-containing protein</fullName>
    </submittedName>
</protein>
<feature type="region of interest" description="Disordered" evidence="1">
    <location>
        <begin position="36"/>
        <end position="68"/>
    </location>
</feature>
<dbReference type="Pfam" id="PF14283">
    <property type="entry name" value="CD1107-like"/>
    <property type="match status" value="2"/>
</dbReference>
<evidence type="ECO:0000256" key="2">
    <source>
        <dbReference type="SAM" id="Phobius"/>
    </source>
</evidence>
<evidence type="ECO:0000313" key="5">
    <source>
        <dbReference type="EMBL" id="MBC8576520.1"/>
    </source>
</evidence>
<comment type="caution">
    <text evidence="5">The sequence shown here is derived from an EMBL/GenBank/DDBJ whole genome shotgun (WGS) entry which is preliminary data.</text>
</comment>